<feature type="compositionally biased region" description="Polar residues" evidence="1">
    <location>
        <begin position="92"/>
        <end position="105"/>
    </location>
</feature>
<dbReference type="EMBL" id="JADNRY010000009">
    <property type="protein sequence ID" value="KAF9075513.1"/>
    <property type="molecule type" value="Genomic_DNA"/>
</dbReference>
<organism evidence="2 3">
    <name type="scientific">Rhodocollybia butyracea</name>
    <dbReference type="NCBI Taxonomy" id="206335"/>
    <lineage>
        <taxon>Eukaryota</taxon>
        <taxon>Fungi</taxon>
        <taxon>Dikarya</taxon>
        <taxon>Basidiomycota</taxon>
        <taxon>Agaricomycotina</taxon>
        <taxon>Agaricomycetes</taxon>
        <taxon>Agaricomycetidae</taxon>
        <taxon>Agaricales</taxon>
        <taxon>Marasmiineae</taxon>
        <taxon>Omphalotaceae</taxon>
        <taxon>Rhodocollybia</taxon>
    </lineage>
</organism>
<accession>A0A9P5UEP9</accession>
<dbReference type="Proteomes" id="UP000772434">
    <property type="component" value="Unassembled WGS sequence"/>
</dbReference>
<feature type="region of interest" description="Disordered" evidence="1">
    <location>
        <begin position="163"/>
        <end position="185"/>
    </location>
</feature>
<keyword evidence="3" id="KW-1185">Reference proteome</keyword>
<name>A0A9P5UEP9_9AGAR</name>
<feature type="compositionally biased region" description="Polar residues" evidence="1">
    <location>
        <begin position="41"/>
        <end position="56"/>
    </location>
</feature>
<dbReference type="AlphaFoldDB" id="A0A9P5UEP9"/>
<proteinExistence type="predicted"/>
<feature type="compositionally biased region" description="Low complexity" evidence="1">
    <location>
        <begin position="111"/>
        <end position="128"/>
    </location>
</feature>
<gene>
    <name evidence="2" type="ORF">BDP27DRAFT_1315176</name>
</gene>
<feature type="compositionally biased region" description="Basic residues" evidence="1">
    <location>
        <begin position="77"/>
        <end position="86"/>
    </location>
</feature>
<feature type="compositionally biased region" description="Basic residues" evidence="1">
    <location>
        <begin position="174"/>
        <end position="183"/>
    </location>
</feature>
<evidence type="ECO:0000313" key="2">
    <source>
        <dbReference type="EMBL" id="KAF9075513.1"/>
    </source>
</evidence>
<dbReference type="OrthoDB" id="3050958at2759"/>
<reference evidence="2" key="1">
    <citation type="submission" date="2020-11" db="EMBL/GenBank/DDBJ databases">
        <authorList>
            <consortium name="DOE Joint Genome Institute"/>
            <person name="Ahrendt S."/>
            <person name="Riley R."/>
            <person name="Andreopoulos W."/>
            <person name="Labutti K."/>
            <person name="Pangilinan J."/>
            <person name="Ruiz-Duenas F.J."/>
            <person name="Barrasa J.M."/>
            <person name="Sanchez-Garcia M."/>
            <person name="Camarero S."/>
            <person name="Miyauchi S."/>
            <person name="Serrano A."/>
            <person name="Linde D."/>
            <person name="Babiker R."/>
            <person name="Drula E."/>
            <person name="Ayuso-Fernandez I."/>
            <person name="Pacheco R."/>
            <person name="Padilla G."/>
            <person name="Ferreira P."/>
            <person name="Barriuso J."/>
            <person name="Kellner H."/>
            <person name="Castanera R."/>
            <person name="Alfaro M."/>
            <person name="Ramirez L."/>
            <person name="Pisabarro A.G."/>
            <person name="Kuo A."/>
            <person name="Tritt A."/>
            <person name="Lipzen A."/>
            <person name="He G."/>
            <person name="Yan M."/>
            <person name="Ng V."/>
            <person name="Cullen D."/>
            <person name="Martin F."/>
            <person name="Rosso M.-N."/>
            <person name="Henrissat B."/>
            <person name="Hibbett D."/>
            <person name="Martinez A.T."/>
            <person name="Grigoriev I.V."/>
        </authorList>
    </citation>
    <scope>NUCLEOTIDE SEQUENCE</scope>
    <source>
        <strain evidence="2">AH 40177</strain>
    </source>
</reference>
<protein>
    <submittedName>
        <fullName evidence="2">Uncharacterized protein</fullName>
    </submittedName>
</protein>
<feature type="region of interest" description="Disordered" evidence="1">
    <location>
        <begin position="39"/>
        <end position="136"/>
    </location>
</feature>
<comment type="caution">
    <text evidence="2">The sequence shown here is derived from an EMBL/GenBank/DDBJ whole genome shotgun (WGS) entry which is preliminary data.</text>
</comment>
<sequence length="430" mass="47074">MTDYGAPELDFCDSASASSSALVITPLSGQDLLKRPDSIVPQIQNDTPFKLSTPQLQPYRRPNMFKGPIQPHVSNLPRRKPRRKAAKGVASKSLSSASIRTNAAASPSIPPSSVRSSSSSSRSRSPRPYFINNDSPSVAGFIAKPVTATSPSLELSRAHPLSKGHLQPHVTNMPRRRPKHPRTPIRSSISLDQRRQQEKEAWVEARCLQEVGKGSGVWVAFWDWENQNDSDDNGDGEQPRLDISFADELLCAERVIRVGLRAQEEIPESEIEENLLSILLLPQLVQGHDDGTPHLSDEQLFSARDFLSQLPKSISEHANSTTALPSSLSSCPDASSPSKRVLISIPNQEYTADAIALVVLTLSLLDFLPAAADFSMPSFGSPALNMLVRLHDEEDLGLPWRGAMSCDGIEWLDDIIGNDESEANAEEVRP</sequence>
<evidence type="ECO:0000313" key="3">
    <source>
        <dbReference type="Proteomes" id="UP000772434"/>
    </source>
</evidence>
<evidence type="ECO:0000256" key="1">
    <source>
        <dbReference type="SAM" id="MobiDB-lite"/>
    </source>
</evidence>